<reference evidence="2 3" key="1">
    <citation type="submission" date="2020-04" db="EMBL/GenBank/DDBJ databases">
        <title>CFH 90308 Microbacterium sp.</title>
        <authorList>
            <person name="Nie G."/>
            <person name="Ming H."/>
            <person name="Xia T."/>
        </authorList>
    </citation>
    <scope>NUCLEOTIDE SEQUENCE [LARGE SCALE GENOMIC DNA]</scope>
    <source>
        <strain evidence="2 3">CFH 90308</strain>
    </source>
</reference>
<dbReference type="NCBIfam" id="NF033766">
    <property type="entry name" value="choice_anch_G"/>
    <property type="match status" value="1"/>
</dbReference>
<keyword evidence="3" id="KW-1185">Reference proteome</keyword>
<feature type="signal peptide" evidence="1">
    <location>
        <begin position="1"/>
        <end position="39"/>
    </location>
</feature>
<evidence type="ECO:0000313" key="2">
    <source>
        <dbReference type="EMBL" id="NLP84302.1"/>
    </source>
</evidence>
<sequence length="602" mass="59300">MPEFSRTRRASRVSLRRRMLSAAVAAAGLVAAMLVPVVATDAAWNDPEWVNGAIGTLDCSVTEGLTSQGTGRVLSGSLVGESLDPVAGLSGIVVANDGATSSAQPAGSTPLGADAYVSPIALQALGGLISADLGLTLPLDAGVGSYAQYGQALPDGASTGAAGAVTDQGTIDLDAVQAGTAPSMGTFQLSQLPGIGPALGGIADLTLGVGAVASSTTVDGCEERWSGPAAAVQRDYLVSGLDLGFESPAGAALSATADTAVGTLLTGVNTTVSAAETALGNAVVAGLGPLLTGLINNALLSLGTVTIDSVDIAVDATPLQALLDAPLTDGVVSVDLTAGTVTVDLATLVGEVHESSDGLNGLAPNTSVLSSEVLTALVDRVGLLLRNPATQTGLLYDLERAAAKMVLDASVSIEVSAIIRAQLAIVTVNAVDVGVTIDGTVGGLLGEDGYAAPDIDVTAEALNTGILGALLAPVNALVAIILSSLEGLIVENLLPTLAGVLQNSLVAPATGLIGTMTTTLFGAVTTALGALDGELDLISQLVSVTVNSQPDQPPQPAPPYPVADGEYAVSALRIGVVDGTTAGAASVLNVFLASSTAGPNAF</sequence>
<gene>
    <name evidence="2" type="ORF">HF576_10605</name>
</gene>
<feature type="chain" id="PRO_5047465435" evidence="1">
    <location>
        <begin position="40"/>
        <end position="602"/>
    </location>
</feature>
<name>A0ABX1KB95_9MICO</name>
<evidence type="ECO:0000313" key="3">
    <source>
        <dbReference type="Proteomes" id="UP001429745"/>
    </source>
</evidence>
<organism evidence="2 3">
    <name type="scientific">Microbacterium salsuginis</name>
    <dbReference type="NCBI Taxonomy" id="2722803"/>
    <lineage>
        <taxon>Bacteria</taxon>
        <taxon>Bacillati</taxon>
        <taxon>Actinomycetota</taxon>
        <taxon>Actinomycetes</taxon>
        <taxon>Micrococcales</taxon>
        <taxon>Microbacteriaceae</taxon>
        <taxon>Microbacterium</taxon>
    </lineage>
</organism>
<dbReference type="Proteomes" id="UP001429745">
    <property type="component" value="Unassembled WGS sequence"/>
</dbReference>
<accession>A0ABX1KB95</accession>
<comment type="caution">
    <text evidence="2">The sequence shown here is derived from an EMBL/GenBank/DDBJ whole genome shotgun (WGS) entry which is preliminary data.</text>
</comment>
<proteinExistence type="predicted"/>
<protein>
    <submittedName>
        <fullName evidence="2">Choice-of-anchor G family protein</fullName>
    </submittedName>
</protein>
<dbReference type="InterPro" id="IPR047900">
    <property type="entry name" value="Choice_anch_G"/>
</dbReference>
<evidence type="ECO:0000256" key="1">
    <source>
        <dbReference type="SAM" id="SignalP"/>
    </source>
</evidence>
<keyword evidence="1" id="KW-0732">Signal</keyword>
<dbReference type="RefSeq" id="WP_168912813.1">
    <property type="nucleotide sequence ID" value="NZ_JABACI010000003.1"/>
</dbReference>
<dbReference type="EMBL" id="JABACI010000003">
    <property type="protein sequence ID" value="NLP84302.1"/>
    <property type="molecule type" value="Genomic_DNA"/>
</dbReference>